<dbReference type="EMBL" id="CP158267">
    <property type="protein sequence ID" value="XDJ79454.1"/>
    <property type="molecule type" value="Genomic_DNA"/>
</dbReference>
<dbReference type="EMBL" id="CP158255">
    <property type="protein sequence ID" value="XDJ50364.1"/>
    <property type="molecule type" value="Genomic_DNA"/>
</dbReference>
<dbReference type="InterPro" id="IPR014985">
    <property type="entry name" value="WbqC"/>
</dbReference>
<organism evidence="1">
    <name type="scientific">Castellaniella ginsengisoli</name>
    <dbReference type="NCBI Taxonomy" id="546114"/>
    <lineage>
        <taxon>Bacteria</taxon>
        <taxon>Pseudomonadati</taxon>
        <taxon>Pseudomonadota</taxon>
        <taxon>Betaproteobacteria</taxon>
        <taxon>Burkholderiales</taxon>
        <taxon>Alcaligenaceae</taxon>
        <taxon>Castellaniella</taxon>
    </lineage>
</organism>
<evidence type="ECO:0000313" key="1">
    <source>
        <dbReference type="EMBL" id="XDJ50364.1"/>
    </source>
</evidence>
<protein>
    <submittedName>
        <fullName evidence="1">WbqC family protein</fullName>
    </submittedName>
</protein>
<name>A0AB39D8L7_9BURK</name>
<gene>
    <name evidence="2" type="ORF">ABRZ07_11195</name>
    <name evidence="1" type="ORF">ABRZ09_00405</name>
</gene>
<dbReference type="AlphaFoldDB" id="A0AB39D8L7"/>
<accession>A0AB39D8L7</accession>
<dbReference type="Pfam" id="PF08889">
    <property type="entry name" value="WbqC"/>
    <property type="match status" value="1"/>
</dbReference>
<proteinExistence type="predicted"/>
<sequence length="232" mass="26984">MKIGIMQPYFLPYIGYFQLINCVDEFVLYDNIKYTKKGWINRNRILLNGEDVVFSIPLKKDSDSLDVCDRWVSPDFMREKLLNKFYESYRKAPEFGNFFPVIESIVRFKDDNLFNYIRNSVQRVCEYFEIGTNIIISSHVCADHTLRGVDRVLSICKSEGARSYINPIGGLDLYSRDGFSKQGVDLFFLKSRPSSYPQYGGGFVPWLSIVDVAMFNPHEVVARHMLNDYDLI</sequence>
<dbReference type="RefSeq" id="WP_368647049.1">
    <property type="nucleotide sequence ID" value="NZ_CP158255.1"/>
</dbReference>
<reference evidence="1" key="1">
    <citation type="submission" date="2024-05" db="EMBL/GenBank/DDBJ databases">
        <authorList>
            <person name="Luo Y.-C."/>
            <person name="Nicholds J."/>
            <person name="Mortimer T."/>
            <person name="Maboni G."/>
        </authorList>
    </citation>
    <scope>NUCLEOTIDE SEQUENCE</scope>
    <source>
        <strain evidence="2">141555</strain>
        <strain evidence="1">151108</strain>
    </source>
</reference>
<evidence type="ECO:0000313" key="2">
    <source>
        <dbReference type="EMBL" id="XDJ79454.1"/>
    </source>
</evidence>